<name>A0A1P8F5C2_9CHLR</name>
<evidence type="ECO:0000313" key="1">
    <source>
        <dbReference type="EMBL" id="APV43630.1"/>
    </source>
</evidence>
<dbReference type="KEGG" id="dfo:Dform_00270"/>
<reference evidence="2" key="1">
    <citation type="submission" date="2016-11" db="EMBL/GenBank/DDBJ databases">
        <title>Dehalogenimonas formicexedens sp. nov., a chlorinated alkane respiring bacterium isolated from contaminated groundwater.</title>
        <authorList>
            <person name="Key T.A."/>
            <person name="Bowman K.S."/>
            <person name="Lee I."/>
            <person name="Chun J."/>
            <person name="Albuquerque L."/>
            <person name="da Costa M.S."/>
            <person name="Rainey F.A."/>
            <person name="Moe W.M."/>
        </authorList>
    </citation>
    <scope>NUCLEOTIDE SEQUENCE [LARGE SCALE GENOMIC DNA]</scope>
    <source>
        <strain evidence="2">NSZ-14</strain>
    </source>
</reference>
<protein>
    <submittedName>
        <fullName evidence="1">Uncharacterized protein</fullName>
    </submittedName>
</protein>
<sequence length="101" mass="11289">MKSESEIRQKLERYKWFRAGGEVGRNIESAATSILASTVEIENIKKELSTGDPGWTARWFGMFSLYALTVVEARIGMLEWILGEAPYDEEGVTPGEKESGT</sequence>
<dbReference type="Proteomes" id="UP000185934">
    <property type="component" value="Chromosome"/>
</dbReference>
<dbReference type="AlphaFoldDB" id="A0A1P8F5C2"/>
<proteinExistence type="predicted"/>
<evidence type="ECO:0000313" key="2">
    <source>
        <dbReference type="Proteomes" id="UP000185934"/>
    </source>
</evidence>
<keyword evidence="2" id="KW-1185">Reference proteome</keyword>
<accession>A0A1P8F5C2</accession>
<dbReference type="RefSeq" id="WP_076003421.1">
    <property type="nucleotide sequence ID" value="NZ_CP018258.1"/>
</dbReference>
<gene>
    <name evidence="1" type="ORF">Dform_00270</name>
</gene>
<organism evidence="1 2">
    <name type="scientific">Dehalogenimonas formicexedens</name>
    <dbReference type="NCBI Taxonomy" id="1839801"/>
    <lineage>
        <taxon>Bacteria</taxon>
        <taxon>Bacillati</taxon>
        <taxon>Chloroflexota</taxon>
        <taxon>Dehalococcoidia</taxon>
        <taxon>Dehalococcoidales</taxon>
        <taxon>Dehalococcoidaceae</taxon>
        <taxon>Dehalogenimonas</taxon>
    </lineage>
</organism>
<dbReference type="STRING" id="1839801.Dform_00270"/>
<dbReference type="EMBL" id="CP018258">
    <property type="protein sequence ID" value="APV43630.1"/>
    <property type="molecule type" value="Genomic_DNA"/>
</dbReference>